<protein>
    <submittedName>
        <fullName evidence="2">Uncharacterized protein</fullName>
    </submittedName>
</protein>
<dbReference type="EMBL" id="GAIX01012851">
    <property type="protein sequence ID" value="JAA79709.1"/>
    <property type="molecule type" value="Transcribed_RNA"/>
</dbReference>
<sequence>MGITKRMSDEVMESFRVDSPEEEISYEDAGVARQRARRKCTVGKQNVLAETWSSESEPDAAPPRPNSAESVIPSHVRKRKARKPEGREAFGARKTARAR</sequence>
<organism evidence="2">
    <name type="scientific">Pararge aegeria</name>
    <name type="common">speckled wood butterfly</name>
    <dbReference type="NCBI Taxonomy" id="116150"/>
    <lineage>
        <taxon>Eukaryota</taxon>
        <taxon>Metazoa</taxon>
        <taxon>Ecdysozoa</taxon>
        <taxon>Arthropoda</taxon>
        <taxon>Hexapoda</taxon>
        <taxon>Insecta</taxon>
        <taxon>Pterygota</taxon>
        <taxon>Neoptera</taxon>
        <taxon>Endopterygota</taxon>
        <taxon>Lepidoptera</taxon>
        <taxon>Glossata</taxon>
        <taxon>Ditrysia</taxon>
        <taxon>Papilionoidea</taxon>
        <taxon>Nymphalidae</taxon>
        <taxon>Satyrinae</taxon>
        <taxon>Satyrini</taxon>
        <taxon>Parargina</taxon>
        <taxon>Pararge</taxon>
    </lineage>
</organism>
<name>S4NRI4_9NEOP</name>
<reference evidence="2" key="2">
    <citation type="submission" date="2013-05" db="EMBL/GenBank/DDBJ databases">
        <authorList>
            <person name="Carter J.-M."/>
            <person name="Baker S.C."/>
            <person name="Pink R."/>
            <person name="Carter D.R.F."/>
            <person name="Collins A."/>
            <person name="Tomlin J."/>
            <person name="Gibbs M."/>
            <person name="Breuker C.J."/>
        </authorList>
    </citation>
    <scope>NUCLEOTIDE SEQUENCE</scope>
    <source>
        <tissue evidence="2">Ovary</tissue>
    </source>
</reference>
<accession>S4NRI4</accession>
<reference evidence="2" key="1">
    <citation type="journal article" date="2013" name="BMC Genomics">
        <title>Unscrambling butterfly oogenesis.</title>
        <authorList>
            <person name="Carter J.M."/>
            <person name="Baker S.C."/>
            <person name="Pink R."/>
            <person name="Carter D.R."/>
            <person name="Collins A."/>
            <person name="Tomlin J."/>
            <person name="Gibbs M."/>
            <person name="Breuker C.J."/>
        </authorList>
    </citation>
    <scope>NUCLEOTIDE SEQUENCE</scope>
    <source>
        <tissue evidence="2">Ovary</tissue>
    </source>
</reference>
<dbReference type="AlphaFoldDB" id="S4NRI4"/>
<evidence type="ECO:0000256" key="1">
    <source>
        <dbReference type="SAM" id="MobiDB-lite"/>
    </source>
</evidence>
<feature type="region of interest" description="Disordered" evidence="1">
    <location>
        <begin position="51"/>
        <end position="99"/>
    </location>
</feature>
<evidence type="ECO:0000313" key="2">
    <source>
        <dbReference type="EMBL" id="JAA79709.1"/>
    </source>
</evidence>
<proteinExistence type="predicted"/>
<feature type="non-terminal residue" evidence="2">
    <location>
        <position position="99"/>
    </location>
</feature>